<name>A0AAD4AE46_9GAMM</name>
<dbReference type="AlphaFoldDB" id="A0AAD4AE46"/>
<dbReference type="EMBL" id="AHBZ03000027">
    <property type="protein sequence ID" value="KAF7764264.1"/>
    <property type="molecule type" value="Genomic_DNA"/>
</dbReference>
<protein>
    <submittedName>
        <fullName evidence="1">Uncharacterized protein</fullName>
    </submittedName>
</protein>
<dbReference type="Proteomes" id="UP000016487">
    <property type="component" value="Unassembled WGS sequence"/>
</dbReference>
<organism evidence="1 2">
    <name type="scientific">Pseudoalteromonas citrea</name>
    <dbReference type="NCBI Taxonomy" id="43655"/>
    <lineage>
        <taxon>Bacteria</taxon>
        <taxon>Pseudomonadati</taxon>
        <taxon>Pseudomonadota</taxon>
        <taxon>Gammaproteobacteria</taxon>
        <taxon>Alteromonadales</taxon>
        <taxon>Pseudoalteromonadaceae</taxon>
        <taxon>Pseudoalteromonas</taxon>
    </lineage>
</organism>
<accession>A0AAD4AE46</accession>
<reference evidence="1" key="2">
    <citation type="submission" date="2015-03" db="EMBL/GenBank/DDBJ databases">
        <title>Genome sequence of Pseudoalteromonas citrea.</title>
        <authorList>
            <person name="Xie B.-B."/>
            <person name="Rong J.-C."/>
            <person name="Qin Q.-L."/>
            <person name="Zhang Y.-Z."/>
        </authorList>
    </citation>
    <scope>NUCLEOTIDE SEQUENCE</scope>
    <source>
        <strain evidence="1">DSM 8771</strain>
    </source>
</reference>
<evidence type="ECO:0000313" key="2">
    <source>
        <dbReference type="Proteomes" id="UP000016487"/>
    </source>
</evidence>
<sequence length="42" mass="4804">MFISHCQRSCTSSMRFKGGDNDTLYAKTNFHILETYLASELS</sequence>
<evidence type="ECO:0000313" key="1">
    <source>
        <dbReference type="EMBL" id="KAF7764264.1"/>
    </source>
</evidence>
<comment type="caution">
    <text evidence="1">The sequence shown here is derived from an EMBL/GenBank/DDBJ whole genome shotgun (WGS) entry which is preliminary data.</text>
</comment>
<gene>
    <name evidence="1" type="ORF">PCIT_b0217</name>
</gene>
<proteinExistence type="predicted"/>
<reference evidence="1" key="1">
    <citation type="journal article" date="2012" name="J. Bacteriol.">
        <title>Genome sequences of type strains of seven species of the marine bacterium Pseudoalteromonas.</title>
        <authorList>
            <person name="Xie B.B."/>
            <person name="Shu Y.L."/>
            <person name="Qin Q.L."/>
            <person name="Rong J.C."/>
            <person name="Zhang X.Y."/>
            <person name="Chen X.L."/>
            <person name="Shi M."/>
            <person name="He H.L."/>
            <person name="Zhou B.C."/>
            <person name="Zhang Y.Z."/>
        </authorList>
    </citation>
    <scope>NUCLEOTIDE SEQUENCE</scope>
    <source>
        <strain evidence="1">DSM 8771</strain>
    </source>
</reference>